<dbReference type="InterPro" id="IPR002885">
    <property type="entry name" value="PPR_rpt"/>
</dbReference>
<dbReference type="NCBIfam" id="TIGR00756">
    <property type="entry name" value="PPR"/>
    <property type="match status" value="1"/>
</dbReference>
<evidence type="ECO:0000256" key="2">
    <source>
        <dbReference type="PROSITE-ProRule" id="PRU00708"/>
    </source>
</evidence>
<keyword evidence="4" id="KW-1185">Reference proteome</keyword>
<reference evidence="3" key="1">
    <citation type="submission" date="2023-08" db="EMBL/GenBank/DDBJ databases">
        <authorList>
            <person name="Chen Y."/>
            <person name="Shah S."/>
            <person name="Dougan E. K."/>
            <person name="Thang M."/>
            <person name="Chan C."/>
        </authorList>
    </citation>
    <scope>NUCLEOTIDE SEQUENCE</scope>
</reference>
<dbReference type="Proteomes" id="UP001178507">
    <property type="component" value="Unassembled WGS sequence"/>
</dbReference>
<evidence type="ECO:0000313" key="3">
    <source>
        <dbReference type="EMBL" id="CAJ1411552.1"/>
    </source>
</evidence>
<keyword evidence="1" id="KW-0677">Repeat</keyword>
<name>A0AA36JTF8_9DINO</name>
<sequence>MRAANAPPASDKFQFLSDKALTACIKRLGNQARWRDVIDIIEETRLQGFQPNTISMNSALTAFTRSYRWAWGILCFDSLEKGRPDMISCGAAIHAYGLGGCWTGAMKIFRSMKFRRLQPDATTFNEALAACERGSQWQDGLTLGRSMPALGLQPDVVTRGSMACALGRGALWRLAVRFRAGSAALGGAIITACASAVQWSWSQEVLGALRRDSEARLQICRGAVLAALARSSRWELACAELQEMWSRVPQEAAPDIRAYNVVISACELSGRWRQALLLLKAARSNKLESDEVSHAAVASACTRRGLAWAFALWMLEVHSGPRDAVLLTTALTACEVGQRWHSAMKLHQAFKGFGLEADEAANLAAAGACQRAACWLQALSYLTPSVSVGNAAIAACRSHWQQGLFLFARMPERDVLSSETQLA</sequence>
<dbReference type="Gene3D" id="1.25.40.10">
    <property type="entry name" value="Tetratricopeptide repeat domain"/>
    <property type="match status" value="2"/>
</dbReference>
<accession>A0AA36JTF8</accession>
<feature type="repeat" description="PPR" evidence="2">
    <location>
        <begin position="255"/>
        <end position="289"/>
    </location>
</feature>
<proteinExistence type="predicted"/>
<dbReference type="PANTHER" id="PTHR47447:SF17">
    <property type="entry name" value="OS12G0638900 PROTEIN"/>
    <property type="match status" value="1"/>
</dbReference>
<dbReference type="Pfam" id="PF13812">
    <property type="entry name" value="PPR_3"/>
    <property type="match status" value="1"/>
</dbReference>
<gene>
    <name evidence="3" type="ORF">EVOR1521_LOCUS32086</name>
</gene>
<evidence type="ECO:0000313" key="4">
    <source>
        <dbReference type="Proteomes" id="UP001178507"/>
    </source>
</evidence>
<organism evidence="3 4">
    <name type="scientific">Effrenium voratum</name>
    <dbReference type="NCBI Taxonomy" id="2562239"/>
    <lineage>
        <taxon>Eukaryota</taxon>
        <taxon>Sar</taxon>
        <taxon>Alveolata</taxon>
        <taxon>Dinophyceae</taxon>
        <taxon>Suessiales</taxon>
        <taxon>Symbiodiniaceae</taxon>
        <taxon>Effrenium</taxon>
    </lineage>
</organism>
<dbReference type="EMBL" id="CAUJNA010003881">
    <property type="protein sequence ID" value="CAJ1411552.1"/>
    <property type="molecule type" value="Genomic_DNA"/>
</dbReference>
<dbReference type="PROSITE" id="PS51375">
    <property type="entry name" value="PPR"/>
    <property type="match status" value="2"/>
</dbReference>
<evidence type="ECO:0008006" key="5">
    <source>
        <dbReference type="Google" id="ProtNLM"/>
    </source>
</evidence>
<dbReference type="Pfam" id="PF01535">
    <property type="entry name" value="PPR"/>
    <property type="match status" value="1"/>
</dbReference>
<protein>
    <recommendedName>
        <fullName evidence="5">Pentatricopeptide repeat-containing protein, chloroplastic</fullName>
    </recommendedName>
</protein>
<comment type="caution">
    <text evidence="3">The sequence shown here is derived from an EMBL/GenBank/DDBJ whole genome shotgun (WGS) entry which is preliminary data.</text>
</comment>
<dbReference type="AlphaFoldDB" id="A0AA36JTF8"/>
<dbReference type="PANTHER" id="PTHR47447">
    <property type="entry name" value="OS03G0856100 PROTEIN"/>
    <property type="match status" value="1"/>
</dbReference>
<evidence type="ECO:0000256" key="1">
    <source>
        <dbReference type="ARBA" id="ARBA00022737"/>
    </source>
</evidence>
<feature type="repeat" description="PPR" evidence="2">
    <location>
        <begin position="85"/>
        <end position="119"/>
    </location>
</feature>
<dbReference type="InterPro" id="IPR011990">
    <property type="entry name" value="TPR-like_helical_dom_sf"/>
</dbReference>